<dbReference type="PANTHER" id="PTHR35908">
    <property type="entry name" value="HYPOTHETICAL FUSION PROTEIN"/>
    <property type="match status" value="1"/>
</dbReference>
<dbReference type="EMBL" id="BAAATE010000012">
    <property type="protein sequence ID" value="GAA2668452.1"/>
    <property type="molecule type" value="Genomic_DNA"/>
</dbReference>
<accession>A0ABP6EI46</accession>
<sequence>MRTGVRLAVMILRHVTIDCANPYELGTFWSTVTGWPMSDEDAPGDPEVLVEAPSPLPGMLFIRVPEGKTVKNRIHFDWMPTERTRDEEVERVIGLGAKLYEDHRTAEGLGWVTLLDPEGNEFCVERSKGERGL</sequence>
<evidence type="ECO:0000313" key="3">
    <source>
        <dbReference type="Proteomes" id="UP001501666"/>
    </source>
</evidence>
<gene>
    <name evidence="2" type="ORF">GCM10010412_046460</name>
</gene>
<reference evidence="3" key="1">
    <citation type="journal article" date="2019" name="Int. J. Syst. Evol. Microbiol.">
        <title>The Global Catalogue of Microorganisms (GCM) 10K type strain sequencing project: providing services to taxonomists for standard genome sequencing and annotation.</title>
        <authorList>
            <consortium name="The Broad Institute Genomics Platform"/>
            <consortium name="The Broad Institute Genome Sequencing Center for Infectious Disease"/>
            <person name="Wu L."/>
            <person name="Ma J."/>
        </authorList>
    </citation>
    <scope>NUCLEOTIDE SEQUENCE [LARGE SCALE GENOMIC DNA]</scope>
    <source>
        <strain evidence="3">JCM 6835</strain>
    </source>
</reference>
<dbReference type="InterPro" id="IPR029068">
    <property type="entry name" value="Glyas_Bleomycin-R_OHBP_Dase"/>
</dbReference>
<protein>
    <submittedName>
        <fullName evidence="2">VOC family protein</fullName>
    </submittedName>
</protein>
<dbReference type="Proteomes" id="UP001501666">
    <property type="component" value="Unassembled WGS sequence"/>
</dbReference>
<dbReference type="InterPro" id="IPR041581">
    <property type="entry name" value="Glyoxalase_6"/>
</dbReference>
<evidence type="ECO:0000259" key="1">
    <source>
        <dbReference type="Pfam" id="PF18029"/>
    </source>
</evidence>
<name>A0ABP6EI46_9ACTN</name>
<dbReference type="Pfam" id="PF18029">
    <property type="entry name" value="Glyoxalase_6"/>
    <property type="match status" value="1"/>
</dbReference>
<organism evidence="2 3">
    <name type="scientific">Nonomuraea recticatena</name>
    <dbReference type="NCBI Taxonomy" id="46178"/>
    <lineage>
        <taxon>Bacteria</taxon>
        <taxon>Bacillati</taxon>
        <taxon>Actinomycetota</taxon>
        <taxon>Actinomycetes</taxon>
        <taxon>Streptosporangiales</taxon>
        <taxon>Streptosporangiaceae</taxon>
        <taxon>Nonomuraea</taxon>
    </lineage>
</organism>
<dbReference type="SUPFAM" id="SSF54593">
    <property type="entry name" value="Glyoxalase/Bleomycin resistance protein/Dihydroxybiphenyl dioxygenase"/>
    <property type="match status" value="1"/>
</dbReference>
<comment type="caution">
    <text evidence="2">The sequence shown here is derived from an EMBL/GenBank/DDBJ whole genome shotgun (WGS) entry which is preliminary data.</text>
</comment>
<feature type="domain" description="Glyoxalase-like" evidence="1">
    <location>
        <begin position="14"/>
        <end position="124"/>
    </location>
</feature>
<evidence type="ECO:0000313" key="2">
    <source>
        <dbReference type="EMBL" id="GAA2668452.1"/>
    </source>
</evidence>
<proteinExistence type="predicted"/>
<dbReference type="Gene3D" id="3.10.180.10">
    <property type="entry name" value="2,3-Dihydroxybiphenyl 1,2-Dioxygenase, domain 1"/>
    <property type="match status" value="1"/>
</dbReference>
<dbReference type="PANTHER" id="PTHR35908:SF1">
    <property type="entry name" value="CONSERVED PROTEIN"/>
    <property type="match status" value="1"/>
</dbReference>
<keyword evidence="3" id="KW-1185">Reference proteome</keyword>